<name>A0AAV2VHV0_9VIBR</name>
<dbReference type="Proteomes" id="UP000018211">
    <property type="component" value="Unassembled WGS sequence"/>
</dbReference>
<evidence type="ECO:0000313" key="2">
    <source>
        <dbReference type="Proteomes" id="UP000018211"/>
    </source>
</evidence>
<comment type="caution">
    <text evidence="1">The sequence shown here is derived from an EMBL/GenBank/DDBJ whole genome shotgun (WGS) entry which is preliminary data.</text>
</comment>
<organism evidence="1 2">
    <name type="scientific">Vibrio nigripulchritudo SOn1</name>
    <dbReference type="NCBI Taxonomy" id="1238450"/>
    <lineage>
        <taxon>Bacteria</taxon>
        <taxon>Pseudomonadati</taxon>
        <taxon>Pseudomonadota</taxon>
        <taxon>Gammaproteobacteria</taxon>
        <taxon>Vibrionales</taxon>
        <taxon>Vibrionaceae</taxon>
        <taxon>Vibrio</taxon>
    </lineage>
</organism>
<sequence length="107" mass="12161">MNKLLITLITILVITGCSNLGDRYRYRHAVVGETSSEALIKEYGHATTLIDQENGKISYIYDKGEYMYAFTFVDNVLISKEKVEEVNGEYIFTELTDIEFGADGEFN</sequence>
<dbReference type="RefSeq" id="WP_022610202.1">
    <property type="nucleotide sequence ID" value="NZ_LK391965.1"/>
</dbReference>
<proteinExistence type="predicted"/>
<evidence type="ECO:0008006" key="3">
    <source>
        <dbReference type="Google" id="ProtNLM"/>
    </source>
</evidence>
<accession>A0AAV2VHV0</accession>
<gene>
    <name evidence="1" type="ORF">VIBNISOn1_1070052</name>
</gene>
<dbReference type="PROSITE" id="PS51257">
    <property type="entry name" value="PROKAR_LIPOPROTEIN"/>
    <property type="match status" value="1"/>
</dbReference>
<evidence type="ECO:0000313" key="1">
    <source>
        <dbReference type="EMBL" id="CCO44279.1"/>
    </source>
</evidence>
<dbReference type="AlphaFoldDB" id="A0AAV2VHV0"/>
<protein>
    <recommendedName>
        <fullName evidence="3">DUF4884 domain-containing protein</fullName>
    </recommendedName>
</protein>
<dbReference type="EMBL" id="CAOF01000010">
    <property type="protein sequence ID" value="CCO44279.1"/>
    <property type="molecule type" value="Genomic_DNA"/>
</dbReference>
<reference evidence="1 2" key="1">
    <citation type="journal article" date="2013" name="ISME J.">
        <title>Comparative genomics of pathogenic lineages of Vibrio nigripulchritudo identifies virulence-associated traits.</title>
        <authorList>
            <person name="Goudenege D."/>
            <person name="Labreuche Y."/>
            <person name="Krin E."/>
            <person name="Ansquer D."/>
            <person name="Mangenot S."/>
            <person name="Calteau A."/>
            <person name="Medigue C."/>
            <person name="Mazel D."/>
            <person name="Polz M.F."/>
            <person name="Le Roux F."/>
        </authorList>
    </citation>
    <scope>NUCLEOTIDE SEQUENCE [LARGE SCALE GENOMIC DNA]</scope>
    <source>
        <strain evidence="1 2">SOn1</strain>
    </source>
</reference>